<evidence type="ECO:0000256" key="1">
    <source>
        <dbReference type="SAM" id="SignalP"/>
    </source>
</evidence>
<dbReference type="InterPro" id="IPR050464">
    <property type="entry name" value="Zeta_carotene_desat/Oxidored"/>
</dbReference>
<dbReference type="Gene3D" id="1.10.405.20">
    <property type="match status" value="1"/>
</dbReference>
<dbReference type="Gene3D" id="3.50.50.60">
    <property type="entry name" value="FAD/NAD(P)-binding domain"/>
    <property type="match status" value="1"/>
</dbReference>
<evidence type="ECO:0000313" key="2">
    <source>
        <dbReference type="EMBL" id="KAK3388026.1"/>
    </source>
</evidence>
<dbReference type="PANTHER" id="PTHR42923:SF26">
    <property type="entry name" value="FMN REDUCTASE LOT6, PUTATIVE (AFU_ORTHOLOGUE AFUA_7G06600)-RELATED"/>
    <property type="match status" value="1"/>
</dbReference>
<keyword evidence="1" id="KW-0732">Signal</keyword>
<comment type="caution">
    <text evidence="2">The sequence shown here is derived from an EMBL/GenBank/DDBJ whole genome shotgun (WGS) entry which is preliminary data.</text>
</comment>
<sequence length="482" mass="50500">MAPSGTVTLRFLSGLLATATLGASTVLPQSIASRVLFKDVAIIGGGASGSHAALRLKEDYGKSVVVIDAQSRLGGHVSSYKDATTGQEYDYGVNAFDDYGPAKAFFTRLGVSTTPAAHGGSPSLYVDFSTGAPVNYTAPAMPDVFGALGAFYGIVKPWERFLIPSYSQFPVPSAIPADLLLTFGQFVAKYSLQAAVPQIFAVTGAGLGDMLSVPTLYVLQAFGITTLESFLGISTSFVPVSGRNIQIYEAISTRLGGDVLYSSTVAQSLRTLFGVVLWVKGADGKYTLVIADKLLVAIEPTAANLDPLNPTNAETAVFSKFKYSTLYAGIVSHPSLPTDVTLTNTPSTAAPANWLDLPKPNFNGAFVCINPTTKLWQVSVVGDENLTSQGAQDLLARNVNAMISSGVLPAAAGATLQFKAWAVHGAMHARVTASELQAGFIQKLVALQGKSSTWYTGAAWSATSTSVLWAYNDALLPSLVAA</sequence>
<reference evidence="2" key="1">
    <citation type="journal article" date="2023" name="Mol. Phylogenet. Evol.">
        <title>Genome-scale phylogeny and comparative genomics of the fungal order Sordariales.</title>
        <authorList>
            <person name="Hensen N."/>
            <person name="Bonometti L."/>
            <person name="Westerberg I."/>
            <person name="Brannstrom I.O."/>
            <person name="Guillou S."/>
            <person name="Cros-Aarteil S."/>
            <person name="Calhoun S."/>
            <person name="Haridas S."/>
            <person name="Kuo A."/>
            <person name="Mondo S."/>
            <person name="Pangilinan J."/>
            <person name="Riley R."/>
            <person name="LaButti K."/>
            <person name="Andreopoulos B."/>
            <person name="Lipzen A."/>
            <person name="Chen C."/>
            <person name="Yan M."/>
            <person name="Daum C."/>
            <person name="Ng V."/>
            <person name="Clum A."/>
            <person name="Steindorff A."/>
            <person name="Ohm R.A."/>
            <person name="Martin F."/>
            <person name="Silar P."/>
            <person name="Natvig D.O."/>
            <person name="Lalanne C."/>
            <person name="Gautier V."/>
            <person name="Ament-Velasquez S.L."/>
            <person name="Kruys A."/>
            <person name="Hutchinson M.I."/>
            <person name="Powell A.J."/>
            <person name="Barry K."/>
            <person name="Miller A.N."/>
            <person name="Grigoriev I.V."/>
            <person name="Debuchy R."/>
            <person name="Gladieux P."/>
            <person name="Hiltunen Thoren M."/>
            <person name="Johannesson H."/>
        </authorList>
    </citation>
    <scope>NUCLEOTIDE SEQUENCE</scope>
    <source>
        <strain evidence="2">CBS 232.78</strain>
    </source>
</reference>
<dbReference type="GO" id="GO:0016491">
    <property type="term" value="F:oxidoreductase activity"/>
    <property type="evidence" value="ECO:0007669"/>
    <property type="project" value="TreeGrafter"/>
</dbReference>
<evidence type="ECO:0008006" key="4">
    <source>
        <dbReference type="Google" id="ProtNLM"/>
    </source>
</evidence>
<dbReference type="Proteomes" id="UP001285441">
    <property type="component" value="Unassembled WGS sequence"/>
</dbReference>
<proteinExistence type="predicted"/>
<evidence type="ECO:0000313" key="3">
    <source>
        <dbReference type="Proteomes" id="UP001285441"/>
    </source>
</evidence>
<dbReference type="AlphaFoldDB" id="A0AAE0U237"/>
<dbReference type="Gene3D" id="3.30.70.1990">
    <property type="match status" value="1"/>
</dbReference>
<dbReference type="EMBL" id="JAULSW010000003">
    <property type="protein sequence ID" value="KAK3388026.1"/>
    <property type="molecule type" value="Genomic_DNA"/>
</dbReference>
<feature type="signal peptide" evidence="1">
    <location>
        <begin position="1"/>
        <end position="22"/>
    </location>
</feature>
<dbReference type="SUPFAM" id="SSF51905">
    <property type="entry name" value="FAD/NAD(P)-binding domain"/>
    <property type="match status" value="1"/>
</dbReference>
<protein>
    <recommendedName>
        <fullName evidence="4">Amine oxidase</fullName>
    </recommendedName>
</protein>
<reference evidence="2" key="2">
    <citation type="submission" date="2023-06" db="EMBL/GenBank/DDBJ databases">
        <authorList>
            <consortium name="Lawrence Berkeley National Laboratory"/>
            <person name="Haridas S."/>
            <person name="Hensen N."/>
            <person name="Bonometti L."/>
            <person name="Westerberg I."/>
            <person name="Brannstrom I.O."/>
            <person name="Guillou S."/>
            <person name="Cros-Aarteil S."/>
            <person name="Calhoun S."/>
            <person name="Kuo A."/>
            <person name="Mondo S."/>
            <person name="Pangilinan J."/>
            <person name="Riley R."/>
            <person name="LaButti K."/>
            <person name="Andreopoulos B."/>
            <person name="Lipzen A."/>
            <person name="Chen C."/>
            <person name="Yanf M."/>
            <person name="Daum C."/>
            <person name="Ng V."/>
            <person name="Clum A."/>
            <person name="Steindorff A."/>
            <person name="Ohm R."/>
            <person name="Martin F."/>
            <person name="Silar P."/>
            <person name="Natvig D."/>
            <person name="Lalanne C."/>
            <person name="Gautier V."/>
            <person name="Ament-velasquez S.L."/>
            <person name="Kruys A."/>
            <person name="Hutchinson M.I."/>
            <person name="Powell A.J."/>
            <person name="Barry K."/>
            <person name="Miller A.N."/>
            <person name="Grigoriev I.V."/>
            <person name="Debuchy R."/>
            <person name="Gladieux P."/>
            <person name="Thoren M.H."/>
            <person name="Johannesson H."/>
        </authorList>
    </citation>
    <scope>NUCLEOTIDE SEQUENCE</scope>
    <source>
        <strain evidence="2">CBS 232.78</strain>
    </source>
</reference>
<dbReference type="Pfam" id="PF13450">
    <property type="entry name" value="NAD_binding_8"/>
    <property type="match status" value="1"/>
</dbReference>
<gene>
    <name evidence="2" type="ORF">B0H63DRAFT_413350</name>
</gene>
<feature type="chain" id="PRO_5042107572" description="Amine oxidase" evidence="1">
    <location>
        <begin position="23"/>
        <end position="482"/>
    </location>
</feature>
<name>A0AAE0U237_9PEZI</name>
<accession>A0AAE0U237</accession>
<organism evidence="2 3">
    <name type="scientific">Podospora didyma</name>
    <dbReference type="NCBI Taxonomy" id="330526"/>
    <lineage>
        <taxon>Eukaryota</taxon>
        <taxon>Fungi</taxon>
        <taxon>Dikarya</taxon>
        <taxon>Ascomycota</taxon>
        <taxon>Pezizomycotina</taxon>
        <taxon>Sordariomycetes</taxon>
        <taxon>Sordariomycetidae</taxon>
        <taxon>Sordariales</taxon>
        <taxon>Podosporaceae</taxon>
        <taxon>Podospora</taxon>
    </lineage>
</organism>
<keyword evidence="3" id="KW-1185">Reference proteome</keyword>
<dbReference type="PANTHER" id="PTHR42923">
    <property type="entry name" value="PROTOPORPHYRINOGEN OXIDASE"/>
    <property type="match status" value="1"/>
</dbReference>
<dbReference type="InterPro" id="IPR036188">
    <property type="entry name" value="FAD/NAD-bd_sf"/>
</dbReference>